<reference evidence="13" key="1">
    <citation type="submission" date="2018-06" db="EMBL/GenBank/DDBJ databases">
        <authorList>
            <person name="Zhirakovskaya E."/>
        </authorList>
    </citation>
    <scope>NUCLEOTIDE SEQUENCE</scope>
</reference>
<name>A0A3B0VD89_9ZZZZ</name>
<dbReference type="SUPFAM" id="SSF102114">
    <property type="entry name" value="Radical SAM enzymes"/>
    <property type="match status" value="1"/>
</dbReference>
<dbReference type="NCBIfam" id="NF009544">
    <property type="entry name" value="PRK12928.1"/>
    <property type="match status" value="1"/>
</dbReference>
<evidence type="ECO:0000256" key="4">
    <source>
        <dbReference type="ARBA" id="ARBA00022485"/>
    </source>
</evidence>
<evidence type="ECO:0000259" key="12">
    <source>
        <dbReference type="PROSITE" id="PS51918"/>
    </source>
</evidence>
<feature type="region of interest" description="Disordered" evidence="11">
    <location>
        <begin position="1"/>
        <end position="33"/>
    </location>
</feature>
<dbReference type="Gene3D" id="3.20.20.70">
    <property type="entry name" value="Aldolase class I"/>
    <property type="match status" value="1"/>
</dbReference>
<protein>
    <recommendedName>
        <fullName evidence="3">lipoyl synthase</fullName>
        <ecNumber evidence="3">2.8.1.8</ecNumber>
    </recommendedName>
</protein>
<evidence type="ECO:0000256" key="2">
    <source>
        <dbReference type="ARBA" id="ARBA00004173"/>
    </source>
</evidence>
<dbReference type="InterPro" id="IPR007197">
    <property type="entry name" value="rSAM"/>
</dbReference>
<dbReference type="PROSITE" id="PS51918">
    <property type="entry name" value="RADICAL_SAM"/>
    <property type="match status" value="1"/>
</dbReference>
<dbReference type="EC" id="2.8.1.8" evidence="3"/>
<dbReference type="PIRSF" id="PIRSF005963">
    <property type="entry name" value="Lipoyl_synth"/>
    <property type="match status" value="1"/>
</dbReference>
<keyword evidence="8" id="KW-0408">Iron</keyword>
<dbReference type="Pfam" id="PF04055">
    <property type="entry name" value="Radical_SAM"/>
    <property type="match status" value="1"/>
</dbReference>
<evidence type="ECO:0000256" key="5">
    <source>
        <dbReference type="ARBA" id="ARBA00022679"/>
    </source>
</evidence>
<comment type="catalytic activity">
    <reaction evidence="10">
        <text>[[Fe-S] cluster scaffold protein carrying a second [4Fe-4S](2+) cluster] + N(6)-octanoyl-L-lysyl-[protein] + 2 oxidized [2Fe-2S]-[ferredoxin] + 2 S-adenosyl-L-methionine + 4 H(+) = [[Fe-S] cluster scaffold protein] + N(6)-[(R)-dihydrolipoyl]-L-lysyl-[protein] + 4 Fe(3+) + 2 hydrogen sulfide + 2 5'-deoxyadenosine + 2 L-methionine + 2 reduced [2Fe-2S]-[ferredoxin]</text>
        <dbReference type="Rhea" id="RHEA:16585"/>
        <dbReference type="Rhea" id="RHEA-COMP:9928"/>
        <dbReference type="Rhea" id="RHEA-COMP:10000"/>
        <dbReference type="Rhea" id="RHEA-COMP:10001"/>
        <dbReference type="Rhea" id="RHEA-COMP:10475"/>
        <dbReference type="Rhea" id="RHEA-COMP:14568"/>
        <dbReference type="Rhea" id="RHEA-COMP:14569"/>
        <dbReference type="ChEBI" id="CHEBI:15378"/>
        <dbReference type="ChEBI" id="CHEBI:17319"/>
        <dbReference type="ChEBI" id="CHEBI:29034"/>
        <dbReference type="ChEBI" id="CHEBI:29919"/>
        <dbReference type="ChEBI" id="CHEBI:33722"/>
        <dbReference type="ChEBI" id="CHEBI:33737"/>
        <dbReference type="ChEBI" id="CHEBI:33738"/>
        <dbReference type="ChEBI" id="CHEBI:57844"/>
        <dbReference type="ChEBI" id="CHEBI:59789"/>
        <dbReference type="ChEBI" id="CHEBI:78809"/>
        <dbReference type="ChEBI" id="CHEBI:83100"/>
        <dbReference type="EC" id="2.8.1.8"/>
    </reaction>
</comment>
<dbReference type="NCBIfam" id="TIGR00510">
    <property type="entry name" value="lipA"/>
    <property type="match status" value="1"/>
</dbReference>
<keyword evidence="5 13" id="KW-0808">Transferase</keyword>
<dbReference type="SFLD" id="SFLDF00271">
    <property type="entry name" value="lipoyl_synthase"/>
    <property type="match status" value="1"/>
</dbReference>
<dbReference type="PANTHER" id="PTHR10949">
    <property type="entry name" value="LIPOYL SYNTHASE"/>
    <property type="match status" value="1"/>
</dbReference>
<feature type="domain" description="Radical SAM core" evidence="12">
    <location>
        <begin position="70"/>
        <end position="285"/>
    </location>
</feature>
<evidence type="ECO:0000256" key="8">
    <source>
        <dbReference type="ARBA" id="ARBA00023004"/>
    </source>
</evidence>
<evidence type="ECO:0000256" key="10">
    <source>
        <dbReference type="ARBA" id="ARBA00047326"/>
    </source>
</evidence>
<comment type="cofactor">
    <cofactor evidence="1">
        <name>[4Fe-4S] cluster</name>
        <dbReference type="ChEBI" id="CHEBI:49883"/>
    </cofactor>
</comment>
<dbReference type="PANTHER" id="PTHR10949:SF0">
    <property type="entry name" value="LIPOYL SYNTHASE, MITOCHONDRIAL"/>
    <property type="match status" value="1"/>
</dbReference>
<dbReference type="InterPro" id="IPR013785">
    <property type="entry name" value="Aldolase_TIM"/>
</dbReference>
<dbReference type="SFLD" id="SFLDS00029">
    <property type="entry name" value="Radical_SAM"/>
    <property type="match status" value="1"/>
</dbReference>
<dbReference type="GO" id="GO:0016992">
    <property type="term" value="F:lipoate synthase activity"/>
    <property type="evidence" value="ECO:0007669"/>
    <property type="project" value="UniProtKB-EC"/>
</dbReference>
<dbReference type="GO" id="GO:0046872">
    <property type="term" value="F:metal ion binding"/>
    <property type="evidence" value="ECO:0007669"/>
    <property type="project" value="UniProtKB-KW"/>
</dbReference>
<evidence type="ECO:0000256" key="1">
    <source>
        <dbReference type="ARBA" id="ARBA00001966"/>
    </source>
</evidence>
<keyword evidence="7" id="KW-0479">Metal-binding</keyword>
<evidence type="ECO:0000256" key="11">
    <source>
        <dbReference type="SAM" id="MobiDB-lite"/>
    </source>
</evidence>
<evidence type="ECO:0000256" key="7">
    <source>
        <dbReference type="ARBA" id="ARBA00022723"/>
    </source>
</evidence>
<sequence>MTEIREQGKNKQRPGSARAGGKGRRKRLPSYLKKPLGRPAELHALKKTLRDRGLNTVCESARCPNIGECFTRPTATFMILGDVCTRRCGFCAVTKDSSVAQVSAGEPRNIALTAGEMALRHVVITSVTRDDLADGGAGQFARTIKALRLETADIKVEVLIPDFKGDRGALKVVLDAAPDILNHNLETVPSLYKKVRPQADYMRSLDLLVTAKESGLPTKSGIMVGLGETKKEVRQLLRDLACVGCDGVTIGQYLQPSSSNLDVVDYIKPAVFKEYEDYGRSIGIPRVYSGPFVRSSYNAEDLFSS</sequence>
<dbReference type="InterPro" id="IPR058240">
    <property type="entry name" value="rSAM_sf"/>
</dbReference>
<evidence type="ECO:0000256" key="9">
    <source>
        <dbReference type="ARBA" id="ARBA00023014"/>
    </source>
</evidence>
<comment type="subcellular location">
    <subcellularLocation>
        <location evidence="2">Mitochondrion</location>
    </subcellularLocation>
</comment>
<dbReference type="EMBL" id="UOEZ01000038">
    <property type="protein sequence ID" value="VAW36227.1"/>
    <property type="molecule type" value="Genomic_DNA"/>
</dbReference>
<dbReference type="AlphaFoldDB" id="A0A3B0VD89"/>
<proteinExistence type="inferred from homology"/>
<dbReference type="InterPro" id="IPR003698">
    <property type="entry name" value="Lipoyl_synth"/>
</dbReference>
<dbReference type="SFLD" id="SFLDG01058">
    <property type="entry name" value="lipoyl_synthase_like"/>
    <property type="match status" value="1"/>
</dbReference>
<dbReference type="CDD" id="cd01335">
    <property type="entry name" value="Radical_SAM"/>
    <property type="match status" value="1"/>
</dbReference>
<gene>
    <name evidence="13" type="ORF">MNBD_DELTA02-4</name>
</gene>
<dbReference type="InterPro" id="IPR006638">
    <property type="entry name" value="Elp3/MiaA/NifB-like_rSAM"/>
</dbReference>
<dbReference type="NCBIfam" id="NF004019">
    <property type="entry name" value="PRK05481.1"/>
    <property type="match status" value="1"/>
</dbReference>
<keyword evidence="4" id="KW-0004">4Fe-4S</keyword>
<dbReference type="GO" id="GO:0005739">
    <property type="term" value="C:mitochondrion"/>
    <property type="evidence" value="ECO:0007669"/>
    <property type="project" value="UniProtKB-SubCell"/>
</dbReference>
<evidence type="ECO:0000256" key="6">
    <source>
        <dbReference type="ARBA" id="ARBA00022691"/>
    </source>
</evidence>
<evidence type="ECO:0000313" key="13">
    <source>
        <dbReference type="EMBL" id="VAW36227.1"/>
    </source>
</evidence>
<dbReference type="HAMAP" id="MF_00206">
    <property type="entry name" value="Lipoyl_synth"/>
    <property type="match status" value="1"/>
</dbReference>
<dbReference type="Pfam" id="PF16881">
    <property type="entry name" value="LIAS_N"/>
    <property type="match status" value="1"/>
</dbReference>
<keyword evidence="6" id="KW-0949">S-adenosyl-L-methionine</keyword>
<organism evidence="13">
    <name type="scientific">hydrothermal vent metagenome</name>
    <dbReference type="NCBI Taxonomy" id="652676"/>
    <lineage>
        <taxon>unclassified sequences</taxon>
        <taxon>metagenomes</taxon>
        <taxon>ecological metagenomes</taxon>
    </lineage>
</organism>
<keyword evidence="9" id="KW-0411">Iron-sulfur</keyword>
<accession>A0A3B0VD89</accession>
<evidence type="ECO:0000256" key="3">
    <source>
        <dbReference type="ARBA" id="ARBA00012237"/>
    </source>
</evidence>
<dbReference type="InterPro" id="IPR031691">
    <property type="entry name" value="LIAS_N"/>
</dbReference>
<dbReference type="SMART" id="SM00729">
    <property type="entry name" value="Elp3"/>
    <property type="match status" value="1"/>
</dbReference>
<dbReference type="GO" id="GO:0051539">
    <property type="term" value="F:4 iron, 4 sulfur cluster binding"/>
    <property type="evidence" value="ECO:0007669"/>
    <property type="project" value="UniProtKB-KW"/>
</dbReference>